<reference evidence="6 7" key="1">
    <citation type="submission" date="2016-10" db="EMBL/GenBank/DDBJ databases">
        <authorList>
            <person name="de Groot N.N."/>
        </authorList>
    </citation>
    <scope>NUCLEOTIDE SEQUENCE [LARGE SCALE GENOMIC DNA]</scope>
    <source>
        <strain evidence="6 7">CGMCC 4.7037</strain>
    </source>
</reference>
<proteinExistence type="inferred from homology"/>
<feature type="active site" description="Acyl-thioester intermediate" evidence="3">
    <location>
        <position position="139"/>
    </location>
</feature>
<dbReference type="Pfam" id="PF02797">
    <property type="entry name" value="Chal_sti_synt_C"/>
    <property type="match status" value="1"/>
</dbReference>
<evidence type="ECO:0000313" key="7">
    <source>
        <dbReference type="Proteomes" id="UP000236732"/>
    </source>
</evidence>
<protein>
    <submittedName>
        <fullName evidence="6">Alkylresorcinol/alkylpyrone synthase</fullName>
    </submittedName>
</protein>
<dbReference type="InterPro" id="IPR001099">
    <property type="entry name" value="Chalcone/stilbene_synt_N"/>
</dbReference>
<dbReference type="InterPro" id="IPR016039">
    <property type="entry name" value="Thiolase-like"/>
</dbReference>
<organism evidence="6 7">
    <name type="scientific">Nonomuraea solani</name>
    <dbReference type="NCBI Taxonomy" id="1144553"/>
    <lineage>
        <taxon>Bacteria</taxon>
        <taxon>Bacillati</taxon>
        <taxon>Actinomycetota</taxon>
        <taxon>Actinomycetes</taxon>
        <taxon>Streptosporangiales</taxon>
        <taxon>Streptosporangiaceae</taxon>
        <taxon>Nonomuraea</taxon>
    </lineage>
</organism>
<dbReference type="InterPro" id="IPR012328">
    <property type="entry name" value="Chalcone/stilbene_synt_C"/>
</dbReference>
<dbReference type="PANTHER" id="PTHR11877">
    <property type="entry name" value="HYDROXYMETHYLGLUTARYL-COA SYNTHASE"/>
    <property type="match status" value="1"/>
</dbReference>
<keyword evidence="7" id="KW-1185">Reference proteome</keyword>
<dbReference type="RefSeq" id="WP_103960951.1">
    <property type="nucleotide sequence ID" value="NZ_FNVT01000014.1"/>
</dbReference>
<dbReference type="GO" id="GO:0016747">
    <property type="term" value="F:acyltransferase activity, transferring groups other than amino-acyl groups"/>
    <property type="evidence" value="ECO:0007669"/>
    <property type="project" value="InterPro"/>
</dbReference>
<dbReference type="PANTHER" id="PTHR11877:SF46">
    <property type="entry name" value="TYPE III POLYKETIDE SYNTHASE A"/>
    <property type="match status" value="1"/>
</dbReference>
<feature type="domain" description="Chalcone/stilbene synthase N-terminal" evidence="4">
    <location>
        <begin position="12"/>
        <end position="197"/>
    </location>
</feature>
<dbReference type="EMBL" id="FNVT01000014">
    <property type="protein sequence ID" value="SEG99758.1"/>
    <property type="molecule type" value="Genomic_DNA"/>
</dbReference>
<evidence type="ECO:0000259" key="5">
    <source>
        <dbReference type="Pfam" id="PF02797"/>
    </source>
</evidence>
<keyword evidence="2" id="KW-0808">Transferase</keyword>
<gene>
    <name evidence="6" type="ORF">SAMN05444920_11434</name>
</gene>
<dbReference type="Pfam" id="PF00195">
    <property type="entry name" value="Chal_sti_synt_N"/>
    <property type="match status" value="1"/>
</dbReference>
<dbReference type="OrthoDB" id="9786288at2"/>
<dbReference type="SUPFAM" id="SSF53901">
    <property type="entry name" value="Thiolase-like"/>
    <property type="match status" value="2"/>
</dbReference>
<evidence type="ECO:0000259" key="4">
    <source>
        <dbReference type="Pfam" id="PF00195"/>
    </source>
</evidence>
<dbReference type="PIRSF" id="PIRSF000451">
    <property type="entry name" value="PKS_III"/>
    <property type="match status" value="1"/>
</dbReference>
<feature type="domain" description="Chalcone/stilbene synthase C-terminal" evidence="5">
    <location>
        <begin position="215"/>
        <end position="342"/>
    </location>
</feature>
<dbReference type="AlphaFoldDB" id="A0A1H6EPF9"/>
<dbReference type="Proteomes" id="UP000236732">
    <property type="component" value="Unassembled WGS sequence"/>
</dbReference>
<evidence type="ECO:0000313" key="6">
    <source>
        <dbReference type="EMBL" id="SEG99758.1"/>
    </source>
</evidence>
<comment type="similarity">
    <text evidence="1">Belongs to the thiolase-like superfamily. Chalcone/stilbene synthases family.</text>
</comment>
<evidence type="ECO:0000256" key="1">
    <source>
        <dbReference type="ARBA" id="ARBA00005531"/>
    </source>
</evidence>
<dbReference type="InterPro" id="IPR011141">
    <property type="entry name" value="Polyketide_synthase_type-III"/>
</dbReference>
<sequence>MPHITRPEIVLPEHWVSTDDLIEHFSATYAGHPRLQKALDVMRATTVRGRRFSRPLTELTDADHPTDLRLQRHFEDSCHLAEEAARRAVKNCGLDLDDIDTLVCASITGYAMPGLDTYLVNSLPLPPTVRRLPVTQMGCNGGAYSLARAAEQCTSPGHNALVVGADLPMHYVHPDDTGMDVMIFRALVGDAAGACVVRGHDTLPGLRIDQSWDYVQPETAAIVGSRVRQDGMHLFNSPQLYDALRDILHELTGWLEKTSPTGTDPRPEFLVGHTGGPKIMETLFDALGLDPSLAHISRQSLQELGNAGAVSILDVLARTYDSPPPAGAHGLSIGVGPGLSVTASRLRWQ</sequence>
<evidence type="ECO:0000256" key="2">
    <source>
        <dbReference type="ARBA" id="ARBA00022679"/>
    </source>
</evidence>
<dbReference type="GO" id="GO:0030639">
    <property type="term" value="P:polyketide biosynthetic process"/>
    <property type="evidence" value="ECO:0007669"/>
    <property type="project" value="TreeGrafter"/>
</dbReference>
<evidence type="ECO:0000256" key="3">
    <source>
        <dbReference type="PIRSR" id="PIRSR000451-1"/>
    </source>
</evidence>
<accession>A0A1H6EPF9</accession>
<dbReference type="Gene3D" id="3.40.47.10">
    <property type="match status" value="2"/>
</dbReference>
<name>A0A1H6EPF9_9ACTN</name>